<evidence type="ECO:0000256" key="4">
    <source>
        <dbReference type="ARBA" id="ARBA00022840"/>
    </source>
</evidence>
<organism evidence="6 7">
    <name type="scientific">Schleiferilactobacillus perolens DSM 12744</name>
    <dbReference type="NCBI Taxonomy" id="1423792"/>
    <lineage>
        <taxon>Bacteria</taxon>
        <taxon>Bacillati</taxon>
        <taxon>Bacillota</taxon>
        <taxon>Bacilli</taxon>
        <taxon>Lactobacillales</taxon>
        <taxon>Lactobacillaceae</taxon>
        <taxon>Schleiferilactobacillus</taxon>
    </lineage>
</organism>
<dbReference type="PANTHER" id="PTHR42734:SF17">
    <property type="entry name" value="METAL TRANSPORT SYSTEM ATP-BINDING PROTEIN TM_0124-RELATED"/>
    <property type="match status" value="1"/>
</dbReference>
<dbReference type="InterPro" id="IPR050153">
    <property type="entry name" value="Metal_Ion_Import_ABC"/>
</dbReference>
<dbReference type="InterPro" id="IPR003593">
    <property type="entry name" value="AAA+_ATPase"/>
</dbReference>
<keyword evidence="4" id="KW-0067">ATP-binding</keyword>
<dbReference type="AlphaFoldDB" id="A0A0R1MRM4"/>
<dbReference type="SMART" id="SM00382">
    <property type="entry name" value="AAA"/>
    <property type="match status" value="1"/>
</dbReference>
<evidence type="ECO:0000313" key="7">
    <source>
        <dbReference type="Proteomes" id="UP000051330"/>
    </source>
</evidence>
<dbReference type="RefSeq" id="WP_057822195.1">
    <property type="nucleotide sequence ID" value="NZ_AZEC01000016.1"/>
</dbReference>
<accession>A0A0R1MRM4</accession>
<evidence type="ECO:0000256" key="3">
    <source>
        <dbReference type="ARBA" id="ARBA00022741"/>
    </source>
</evidence>
<dbReference type="Pfam" id="PF00005">
    <property type="entry name" value="ABC_tran"/>
    <property type="match status" value="1"/>
</dbReference>
<dbReference type="Gene3D" id="3.40.50.300">
    <property type="entry name" value="P-loop containing nucleotide triphosphate hydrolases"/>
    <property type="match status" value="1"/>
</dbReference>
<evidence type="ECO:0000256" key="1">
    <source>
        <dbReference type="ARBA" id="ARBA00005417"/>
    </source>
</evidence>
<keyword evidence="7" id="KW-1185">Reference proteome</keyword>
<dbReference type="PATRIC" id="fig|1423792.3.peg.1074"/>
<reference evidence="6 7" key="1">
    <citation type="journal article" date="2015" name="Genome Announc.">
        <title>Expanding the biotechnology potential of lactobacilli through comparative genomics of 213 strains and associated genera.</title>
        <authorList>
            <person name="Sun Z."/>
            <person name="Harris H.M."/>
            <person name="McCann A."/>
            <person name="Guo C."/>
            <person name="Argimon S."/>
            <person name="Zhang W."/>
            <person name="Yang X."/>
            <person name="Jeffery I.B."/>
            <person name="Cooney J.C."/>
            <person name="Kagawa T.F."/>
            <person name="Liu W."/>
            <person name="Song Y."/>
            <person name="Salvetti E."/>
            <person name="Wrobel A."/>
            <person name="Rasinkangas P."/>
            <person name="Parkhill J."/>
            <person name="Rea M.C."/>
            <person name="O'Sullivan O."/>
            <person name="Ritari J."/>
            <person name="Douillard F.P."/>
            <person name="Paul Ross R."/>
            <person name="Yang R."/>
            <person name="Briner A.E."/>
            <person name="Felis G.E."/>
            <person name="de Vos W.M."/>
            <person name="Barrangou R."/>
            <person name="Klaenhammer T.R."/>
            <person name="Caufield P.W."/>
            <person name="Cui Y."/>
            <person name="Zhang H."/>
            <person name="O'Toole P.W."/>
        </authorList>
    </citation>
    <scope>NUCLEOTIDE SEQUENCE [LARGE SCALE GENOMIC DNA]</scope>
    <source>
        <strain evidence="6 7">DSM 12744</strain>
    </source>
</reference>
<dbReference type="GO" id="GO:0016887">
    <property type="term" value="F:ATP hydrolysis activity"/>
    <property type="evidence" value="ECO:0007669"/>
    <property type="project" value="InterPro"/>
</dbReference>
<name>A0A0R1MRM4_9LACO</name>
<dbReference type="EMBL" id="AZEC01000016">
    <property type="protein sequence ID" value="KRL10009.1"/>
    <property type="molecule type" value="Genomic_DNA"/>
</dbReference>
<comment type="similarity">
    <text evidence="1">Belongs to the ABC transporter superfamily.</text>
</comment>
<dbReference type="Proteomes" id="UP000051330">
    <property type="component" value="Unassembled WGS sequence"/>
</dbReference>
<dbReference type="InterPro" id="IPR003439">
    <property type="entry name" value="ABC_transporter-like_ATP-bd"/>
</dbReference>
<sequence length="229" mass="25548">MATDKPLLQGQDLAMTFADRPIFSHVNFTIPRGAMISLVGANGSGKTTLTRILLNVLKPTTGKVLTSAGEQRLRVGYVPQFRNLDRDYPLSAEAFVQLNQLSHFWPWHTTKEKRQLHDILKETRLTKLAKTPLGMTSGGEKQRAYLAQALVNDPELLILDEPTASLDVAVKHELIGLVRQLNQQRGLTVLFVTHDLPMAREYTDRYLLLQNGQMTSGNAAALTDEMITD</sequence>
<protein>
    <recommendedName>
        <fullName evidence="5">ABC transporter domain-containing protein</fullName>
    </recommendedName>
</protein>
<evidence type="ECO:0000313" key="6">
    <source>
        <dbReference type="EMBL" id="KRL10009.1"/>
    </source>
</evidence>
<comment type="caution">
    <text evidence="6">The sequence shown here is derived from an EMBL/GenBank/DDBJ whole genome shotgun (WGS) entry which is preliminary data.</text>
</comment>
<feature type="domain" description="ABC transporter" evidence="5">
    <location>
        <begin position="8"/>
        <end position="228"/>
    </location>
</feature>
<keyword evidence="2" id="KW-0813">Transport</keyword>
<evidence type="ECO:0000259" key="5">
    <source>
        <dbReference type="PROSITE" id="PS50893"/>
    </source>
</evidence>
<gene>
    <name evidence="6" type="ORF">FD09_GL001052</name>
</gene>
<keyword evidence="3" id="KW-0547">Nucleotide-binding</keyword>
<dbReference type="STRING" id="1423792.FD09_GL001052"/>
<dbReference type="GO" id="GO:0005524">
    <property type="term" value="F:ATP binding"/>
    <property type="evidence" value="ECO:0007669"/>
    <property type="project" value="UniProtKB-KW"/>
</dbReference>
<proteinExistence type="inferred from homology"/>
<dbReference type="OrthoDB" id="9806726at2"/>
<dbReference type="InterPro" id="IPR027417">
    <property type="entry name" value="P-loop_NTPase"/>
</dbReference>
<dbReference type="PANTHER" id="PTHR42734">
    <property type="entry name" value="METAL TRANSPORT SYSTEM ATP-BINDING PROTEIN TM_0124-RELATED"/>
    <property type="match status" value="1"/>
</dbReference>
<dbReference type="PROSITE" id="PS50893">
    <property type="entry name" value="ABC_TRANSPORTER_2"/>
    <property type="match status" value="1"/>
</dbReference>
<evidence type="ECO:0000256" key="2">
    <source>
        <dbReference type="ARBA" id="ARBA00022448"/>
    </source>
</evidence>
<dbReference type="SUPFAM" id="SSF52540">
    <property type="entry name" value="P-loop containing nucleoside triphosphate hydrolases"/>
    <property type="match status" value="1"/>
</dbReference>